<dbReference type="eggNOG" id="KOG2747">
    <property type="taxonomic scope" value="Eukaryota"/>
</dbReference>
<dbReference type="Gene3D" id="2.30.30.140">
    <property type="match status" value="1"/>
</dbReference>
<dbReference type="Gene3D" id="1.10.10.10">
    <property type="entry name" value="Winged helix-like DNA-binding domain superfamily/Winged helix DNA-binding domain"/>
    <property type="match status" value="1"/>
</dbReference>
<accession>K8F386</accession>
<evidence type="ECO:0000256" key="5">
    <source>
        <dbReference type="PIRSR" id="PIRSR602717-51"/>
    </source>
</evidence>
<keyword evidence="3" id="KW-0808">Transferase</keyword>
<evidence type="ECO:0000259" key="7">
    <source>
        <dbReference type="PROSITE" id="PS51726"/>
    </source>
</evidence>
<dbReference type="FunFam" id="3.30.60.60:FF:000001">
    <property type="entry name" value="Histone acetyltransferase"/>
    <property type="match status" value="1"/>
</dbReference>
<feature type="compositionally biased region" description="Acidic residues" evidence="6">
    <location>
        <begin position="52"/>
        <end position="77"/>
    </location>
</feature>
<evidence type="ECO:0000256" key="1">
    <source>
        <dbReference type="ARBA" id="ARBA00010107"/>
    </source>
</evidence>
<dbReference type="InterPro" id="IPR016197">
    <property type="entry name" value="Chromo-like_dom_sf"/>
</dbReference>
<dbReference type="GO" id="GO:0004402">
    <property type="term" value="F:histone acetyltransferase activity"/>
    <property type="evidence" value="ECO:0007669"/>
    <property type="project" value="InterPro"/>
</dbReference>
<evidence type="ECO:0000256" key="2">
    <source>
        <dbReference type="ARBA" id="ARBA00013184"/>
    </source>
</evidence>
<dbReference type="SUPFAM" id="SSF55729">
    <property type="entry name" value="Acyl-CoA N-acyltransferases (Nat)"/>
    <property type="match status" value="1"/>
</dbReference>
<dbReference type="SUPFAM" id="SSF54160">
    <property type="entry name" value="Chromo domain-like"/>
    <property type="match status" value="1"/>
</dbReference>
<dbReference type="InterPro" id="IPR040706">
    <property type="entry name" value="Zf-MYST"/>
</dbReference>
<feature type="compositionally biased region" description="Low complexity" evidence="6">
    <location>
        <begin position="699"/>
        <end position="723"/>
    </location>
</feature>
<evidence type="ECO:0000256" key="4">
    <source>
        <dbReference type="ARBA" id="ARBA00022990"/>
    </source>
</evidence>
<dbReference type="InterPro" id="IPR016181">
    <property type="entry name" value="Acyl_CoA_acyltransferase"/>
</dbReference>
<keyword evidence="4" id="KW-0007">Acetylation</keyword>
<feature type="compositionally biased region" description="Acidic residues" evidence="6">
    <location>
        <begin position="187"/>
        <end position="204"/>
    </location>
</feature>
<feature type="compositionally biased region" description="Acidic residues" evidence="6">
    <location>
        <begin position="240"/>
        <end position="250"/>
    </location>
</feature>
<feature type="region of interest" description="Disordered" evidence="6">
    <location>
        <begin position="1"/>
        <end position="79"/>
    </location>
</feature>
<dbReference type="InterPro" id="IPR002717">
    <property type="entry name" value="HAT_MYST-type"/>
</dbReference>
<dbReference type="Proteomes" id="UP000198341">
    <property type="component" value="Chromosome 9"/>
</dbReference>
<feature type="compositionally biased region" description="Acidic residues" evidence="6">
    <location>
        <begin position="1"/>
        <end position="14"/>
    </location>
</feature>
<feature type="active site" description="Proton donor/acceptor" evidence="5">
    <location>
        <position position="634"/>
    </location>
</feature>
<dbReference type="InterPro" id="IPR025995">
    <property type="entry name" value="Tudor-knot"/>
</dbReference>
<evidence type="ECO:0000256" key="3">
    <source>
        <dbReference type="ARBA" id="ARBA00022679"/>
    </source>
</evidence>
<feature type="compositionally biased region" description="Basic residues" evidence="6">
    <location>
        <begin position="404"/>
        <end position="414"/>
    </location>
</feature>
<dbReference type="CDD" id="cd04301">
    <property type="entry name" value="NAT_SF"/>
    <property type="match status" value="1"/>
</dbReference>
<dbReference type="EC" id="2.3.1.48" evidence="2"/>
<dbReference type="GeneID" id="19013584"/>
<evidence type="ECO:0000313" key="9">
    <source>
        <dbReference type="Proteomes" id="UP000198341"/>
    </source>
</evidence>
<feature type="domain" description="MYST-type HAT" evidence="7">
    <location>
        <begin position="431"/>
        <end position="770"/>
    </location>
</feature>
<proteinExistence type="inferred from homology"/>
<sequence>MAFDDAVEEEDNDEQRERRNEEEEEEEMTKKTTLNNSARANTTTDEKTAAQTDDDDEEESDSDSEEESSSEEEDEEELAKWRNTTYEVGDRVSAFASWFQTKDKYLPARVIHETTKKETLRGVFGGKGGDAAKKSGSGDGASATVVQMIKRYYCSYEGYSKRMDAWLDASKMRPLKEEDDGSNEHLSEEEEEEEEEEEAMEILEEQTTTRKRNEGAEEEEEEGIVEVNDNKSGGVVVTDAGEENEEEEEERVGTKRRRTGENAEPSNGGGTNASKGADGSESHPRASSKNKTMSNSNSNKKEKIGGGSGDIVDVAAVVAGEDGTVEATSPSARNNGTTNATILATAVAGNADAATPTVIVEPPNEVVDVDAENNNNDKAAANAVVANQKKTSASMNNNNNNKTKGGKPKEKKGTKKETQQHQHDVAAAIVKNAKNVDVLQLGAFEVDCWYRAPYPDEFTSDNRLFVCEFCLKYCKRRKTLVKHKKCCPLTHPPGNEIYRHPAEIEKRTMRGENGEEEREIEEIVRPELSVFEVDGARAATYCQNLCLLAKLFLDHKTLYHDVSQMLFYALCEKGEDEKHRVVGYFSKDKNGSQTGHNLACILTLPPYQRKGYGRFLIAFSYELTKRESWVGTPEKPLSDLGLMSYSAYWGDVISELLKSLEIGTVITLSKISKLTHLATQDVILVLEQAQILKRKSKGDGQQQQQQQGTVTTDATTTTTNANGNDSANVVIGQVVEVTAETIAKLDEIVTPAARRAKALDVNVKYLKWEGTPVSNVV</sequence>
<dbReference type="InterPro" id="IPR036388">
    <property type="entry name" value="WH-like_DNA-bd_sf"/>
</dbReference>
<dbReference type="STRING" id="41875.K8F386"/>
<name>K8F386_9CHLO</name>
<keyword evidence="9" id="KW-1185">Reference proteome</keyword>
<reference evidence="8 9" key="1">
    <citation type="submission" date="2011-10" db="EMBL/GenBank/DDBJ databases">
        <authorList>
            <person name="Genoscope - CEA"/>
        </authorList>
    </citation>
    <scope>NUCLEOTIDE SEQUENCE [LARGE SCALE GENOMIC DNA]</scope>
    <source>
        <strain evidence="8 9">RCC 1105</strain>
    </source>
</reference>
<dbReference type="OrthoDB" id="787137at2759"/>
<dbReference type="GO" id="GO:0006355">
    <property type="term" value="P:regulation of DNA-templated transcription"/>
    <property type="evidence" value="ECO:0007669"/>
    <property type="project" value="InterPro"/>
</dbReference>
<gene>
    <name evidence="8" type="ORF">Bathy09g00770</name>
</gene>
<dbReference type="Gene3D" id="3.30.60.60">
    <property type="entry name" value="N-acetyl transferase-like"/>
    <property type="match status" value="1"/>
</dbReference>
<dbReference type="Gene3D" id="3.40.630.30">
    <property type="match status" value="1"/>
</dbReference>
<protein>
    <recommendedName>
        <fullName evidence="2">histone acetyltransferase</fullName>
        <ecNumber evidence="2">2.3.1.48</ecNumber>
    </recommendedName>
</protein>
<feature type="region of interest" description="Disordered" evidence="6">
    <location>
        <begin position="696"/>
        <end position="723"/>
    </location>
</feature>
<dbReference type="KEGG" id="bpg:Bathy09g00770"/>
<dbReference type="RefSeq" id="XP_007510975.1">
    <property type="nucleotide sequence ID" value="XM_007510913.1"/>
</dbReference>
<organism evidence="8 9">
    <name type="scientific">Bathycoccus prasinos</name>
    <dbReference type="NCBI Taxonomy" id="41875"/>
    <lineage>
        <taxon>Eukaryota</taxon>
        <taxon>Viridiplantae</taxon>
        <taxon>Chlorophyta</taxon>
        <taxon>Mamiellophyceae</taxon>
        <taxon>Mamiellales</taxon>
        <taxon>Bathycoccaceae</taxon>
        <taxon>Bathycoccus</taxon>
    </lineage>
</organism>
<dbReference type="EMBL" id="FO082270">
    <property type="protein sequence ID" value="CCO66535.1"/>
    <property type="molecule type" value="Genomic_DNA"/>
</dbReference>
<dbReference type="PROSITE" id="PS51726">
    <property type="entry name" value="MYST_HAT"/>
    <property type="match status" value="1"/>
</dbReference>
<evidence type="ECO:0000256" key="6">
    <source>
        <dbReference type="SAM" id="MobiDB-lite"/>
    </source>
</evidence>
<feature type="region of interest" description="Disordered" evidence="6">
    <location>
        <begin position="386"/>
        <end position="420"/>
    </location>
</feature>
<evidence type="ECO:0000313" key="8">
    <source>
        <dbReference type="EMBL" id="CCO66535.1"/>
    </source>
</evidence>
<feature type="compositionally biased region" description="Basic and acidic residues" evidence="6">
    <location>
        <begin position="174"/>
        <end position="186"/>
    </location>
</feature>
<feature type="compositionally biased region" description="Low complexity" evidence="6">
    <location>
        <begin position="287"/>
        <end position="298"/>
    </location>
</feature>
<dbReference type="Pfam" id="PF17772">
    <property type="entry name" value="zf-MYST"/>
    <property type="match status" value="1"/>
</dbReference>
<dbReference type="AlphaFoldDB" id="K8F386"/>
<comment type="similarity">
    <text evidence="1">Belongs to the MYST (SAS/MOZ) family.</text>
</comment>
<dbReference type="Pfam" id="PF01853">
    <property type="entry name" value="MOZ_SAS"/>
    <property type="match status" value="1"/>
</dbReference>
<feature type="compositionally biased region" description="Polar residues" evidence="6">
    <location>
        <begin position="31"/>
        <end position="43"/>
    </location>
</feature>
<dbReference type="PANTHER" id="PTHR10615">
    <property type="entry name" value="HISTONE ACETYLTRANSFERASE"/>
    <property type="match status" value="1"/>
</dbReference>
<feature type="region of interest" description="Disordered" evidence="6">
    <location>
        <begin position="174"/>
        <end position="309"/>
    </location>
</feature>
<dbReference type="Pfam" id="PF11717">
    <property type="entry name" value="Tudor-knot"/>
    <property type="match status" value="1"/>
</dbReference>
<dbReference type="InterPro" id="IPR050603">
    <property type="entry name" value="MYST_HAT"/>
</dbReference>